<dbReference type="InterPro" id="IPR036047">
    <property type="entry name" value="F-box-like_dom_sf"/>
</dbReference>
<name>A0A8H6Y821_9AGAR</name>
<evidence type="ECO:0000313" key="2">
    <source>
        <dbReference type="Proteomes" id="UP000623467"/>
    </source>
</evidence>
<reference evidence="1" key="1">
    <citation type="submission" date="2020-05" db="EMBL/GenBank/DDBJ databases">
        <title>Mycena genomes resolve the evolution of fungal bioluminescence.</title>
        <authorList>
            <person name="Tsai I.J."/>
        </authorList>
    </citation>
    <scope>NUCLEOTIDE SEQUENCE</scope>
    <source>
        <strain evidence="1">160909Yilan</strain>
    </source>
</reference>
<evidence type="ECO:0008006" key="3">
    <source>
        <dbReference type="Google" id="ProtNLM"/>
    </source>
</evidence>
<dbReference type="SUPFAM" id="SSF81383">
    <property type="entry name" value="F-box domain"/>
    <property type="match status" value="1"/>
</dbReference>
<accession>A0A8H6Y821</accession>
<dbReference type="Proteomes" id="UP000623467">
    <property type="component" value="Unassembled WGS sequence"/>
</dbReference>
<proteinExistence type="predicted"/>
<dbReference type="EMBL" id="JACAZH010000012">
    <property type="protein sequence ID" value="KAF7353554.1"/>
    <property type="molecule type" value="Genomic_DNA"/>
</dbReference>
<organism evidence="1 2">
    <name type="scientific">Mycena sanguinolenta</name>
    <dbReference type="NCBI Taxonomy" id="230812"/>
    <lineage>
        <taxon>Eukaryota</taxon>
        <taxon>Fungi</taxon>
        <taxon>Dikarya</taxon>
        <taxon>Basidiomycota</taxon>
        <taxon>Agaricomycotina</taxon>
        <taxon>Agaricomycetes</taxon>
        <taxon>Agaricomycetidae</taxon>
        <taxon>Agaricales</taxon>
        <taxon>Marasmiineae</taxon>
        <taxon>Mycenaceae</taxon>
        <taxon>Mycena</taxon>
    </lineage>
</organism>
<dbReference type="AlphaFoldDB" id="A0A8H6Y821"/>
<evidence type="ECO:0000313" key="1">
    <source>
        <dbReference type="EMBL" id="KAF7353554.1"/>
    </source>
</evidence>
<protein>
    <recommendedName>
        <fullName evidence="3">F-box domain-containing protein</fullName>
    </recommendedName>
</protein>
<comment type="caution">
    <text evidence="1">The sequence shown here is derived from an EMBL/GenBank/DDBJ whole genome shotgun (WGS) entry which is preliminary data.</text>
</comment>
<gene>
    <name evidence="1" type="ORF">MSAN_01545500</name>
</gene>
<sequence>MPFEALREDILLRILFFCDISTVLVASSINKALRRITFSRQLWLSLVLDTRFRDALDLPPPNREKFECLSTEELIAVVKNAVTGPCSIGDSEHDESSVTLTSVQIPLNDMEYCLKWRLLPSARYLLLHNTSTTQCTSYLYDVWSARRVWCRLVRSDNVCVVDLVPGGAVARVFFAQWVVHPNTYMLHVEEVDLTTGASHELFTFRLYSTFLKVTPRAIVGDFLLATVQYSCFNNAILVLINWRASAFVSLGRNGPYREQLIPGHIVSTNWGNVPPYACTLTVAALEADSDHWHWQPLAELERNLSPQLEARSTPPITMQDRLEYNHRPLTPVSVMITPDALHAGAYNISVYGLQICERPPRSRTLMRRIGSLITTATRRDKASPEPAQALLSYRFTPEQGQASSKLRLVSARGDLDPLQSYYSPQSDPNALGKFN</sequence>
<keyword evidence="2" id="KW-1185">Reference proteome</keyword>
<dbReference type="OrthoDB" id="3202382at2759"/>